<gene>
    <name evidence="18" type="ORF">AWH56_002330</name>
    <name evidence="17" type="ORF">AWH56_13895</name>
</gene>
<keyword evidence="11 15" id="KW-0472">Membrane</keyword>
<proteinExistence type="inferred from homology"/>
<evidence type="ECO:0000256" key="12">
    <source>
        <dbReference type="PIRNR" id="PIRNR000013"/>
    </source>
</evidence>
<name>A0A1S2LLJ7_9BACI</name>
<evidence type="ECO:0000256" key="11">
    <source>
        <dbReference type="ARBA" id="ARBA00023136"/>
    </source>
</evidence>
<comment type="similarity">
    <text evidence="2">Belongs to the NapC/NirT/NrfH family.</text>
</comment>
<dbReference type="SUPFAM" id="SSF48695">
    <property type="entry name" value="Multiheme cytochromes"/>
    <property type="match status" value="1"/>
</dbReference>
<evidence type="ECO:0000256" key="7">
    <source>
        <dbReference type="ARBA" id="ARBA00022723"/>
    </source>
</evidence>
<dbReference type="GO" id="GO:0009061">
    <property type="term" value="P:anaerobic respiration"/>
    <property type="evidence" value="ECO:0007669"/>
    <property type="project" value="TreeGrafter"/>
</dbReference>
<feature type="binding site" description="covalent" evidence="13">
    <location>
        <position position="138"/>
    </location>
    <ligand>
        <name>heme</name>
        <dbReference type="ChEBI" id="CHEBI:30413"/>
        <label>4</label>
    </ligand>
</feature>
<keyword evidence="6 15" id="KW-0812">Transmembrane</keyword>
<dbReference type="PANTHER" id="PTHR30333:SF1">
    <property type="entry name" value="CYTOCHROME C-TYPE PROTEIN NAPC"/>
    <property type="match status" value="1"/>
</dbReference>
<reference evidence="18 19" key="3">
    <citation type="journal article" date="2019" name="Int. J. Syst. Evol. Microbiol.">
        <title>Anaerobacillus isosaccharinicus sp. nov., an alkaliphilic bacterium which degrades isosaccharinic acid.</title>
        <authorList>
            <person name="Bassil N.M."/>
            <person name="Lloyd J.R."/>
        </authorList>
    </citation>
    <scope>NUCLEOTIDE SEQUENCE [LARGE SCALE GENOMIC DNA]</scope>
    <source>
        <strain evidence="18 19">NB2006</strain>
    </source>
</reference>
<keyword evidence="4" id="KW-1003">Cell membrane</keyword>
<feature type="binding site" description="covalent" evidence="13">
    <location>
        <position position="119"/>
    </location>
    <ligand>
        <name>heme</name>
        <dbReference type="ChEBI" id="CHEBI:30413"/>
        <label>3</label>
    </ligand>
</feature>
<dbReference type="InterPro" id="IPR024717">
    <property type="entry name" value="NapC/NirT/NrfH"/>
</dbReference>
<dbReference type="OrthoDB" id="9782159at2"/>
<evidence type="ECO:0000256" key="2">
    <source>
        <dbReference type="ARBA" id="ARBA00007395"/>
    </source>
</evidence>
<dbReference type="InterPro" id="IPR038266">
    <property type="entry name" value="NapC/NirT_cytc_sf"/>
</dbReference>
<accession>A0A1S2LLJ7</accession>
<evidence type="ECO:0000256" key="4">
    <source>
        <dbReference type="ARBA" id="ARBA00022475"/>
    </source>
</evidence>
<keyword evidence="8 12" id="KW-0249">Electron transport</keyword>
<dbReference type="GO" id="GO:0009055">
    <property type="term" value="F:electron transfer activity"/>
    <property type="evidence" value="ECO:0007669"/>
    <property type="project" value="TreeGrafter"/>
</dbReference>
<reference evidence="17 19" key="1">
    <citation type="submission" date="2016-10" db="EMBL/GenBank/DDBJ databases">
        <title>Draft genome sequences of four alkaliphilic bacteria belonging to the Anaerobacillus genus.</title>
        <authorList>
            <person name="Bassil N.M."/>
            <person name="Lloyd J.R."/>
        </authorList>
    </citation>
    <scope>NUCLEOTIDE SEQUENCE [LARGE SCALE GENOMIC DNA]</scope>
    <source>
        <strain evidence="17 19">NB2006</strain>
    </source>
</reference>
<keyword evidence="9 15" id="KW-1133">Transmembrane helix</keyword>
<feature type="binding site" description="covalent" evidence="13">
    <location>
        <position position="43"/>
    </location>
    <ligand>
        <name>heme</name>
        <dbReference type="ChEBI" id="CHEBI:30413"/>
        <label>1</label>
    </ligand>
</feature>
<evidence type="ECO:0000256" key="5">
    <source>
        <dbReference type="ARBA" id="ARBA00022617"/>
    </source>
</evidence>
<feature type="binding site" description="axial binding residue" evidence="14">
    <location>
        <position position="123"/>
    </location>
    <ligand>
        <name>heme</name>
        <dbReference type="ChEBI" id="CHEBI:30413"/>
        <label>3</label>
    </ligand>
    <ligandPart>
        <name>Fe</name>
        <dbReference type="ChEBI" id="CHEBI:18248"/>
    </ligandPart>
</feature>
<feature type="binding site" description="axial binding residue" evidence="14">
    <location>
        <position position="49"/>
    </location>
    <ligand>
        <name>heme</name>
        <dbReference type="ChEBI" id="CHEBI:30413"/>
        <label>1</label>
    </ligand>
    <ligandPart>
        <name>Fe</name>
        <dbReference type="ChEBI" id="CHEBI:18248"/>
    </ligandPart>
</feature>
<dbReference type="Gene3D" id="1.10.3820.10">
    <property type="entry name" value="Di-heme elbow motif domain"/>
    <property type="match status" value="1"/>
</dbReference>
<evidence type="ECO:0000256" key="1">
    <source>
        <dbReference type="ARBA" id="ARBA00004162"/>
    </source>
</evidence>
<evidence type="ECO:0000256" key="6">
    <source>
        <dbReference type="ARBA" id="ARBA00022692"/>
    </source>
</evidence>
<reference evidence="18 19" key="2">
    <citation type="journal article" date="2017" name="Genome Announc.">
        <title>Draft Genome Sequences of Four Alkaliphilic Bacteria Belonging to the Anaerobacillus Genus.</title>
        <authorList>
            <person name="Bassil N.M."/>
            <person name="Lloyd J.R."/>
        </authorList>
    </citation>
    <scope>NUCLEOTIDE SEQUENCE [LARGE SCALE GENOMIC DNA]</scope>
    <source>
        <strain evidence="18 19">NB2006</strain>
    </source>
</reference>
<protein>
    <recommendedName>
        <fullName evidence="12">Cytochrome c-type protein</fullName>
    </recommendedName>
</protein>
<organism evidence="17 19">
    <name type="scientific">Anaerobacillus isosaccharinicus</name>
    <dbReference type="NCBI Taxonomy" id="1532552"/>
    <lineage>
        <taxon>Bacteria</taxon>
        <taxon>Bacillati</taxon>
        <taxon>Bacillota</taxon>
        <taxon>Bacilli</taxon>
        <taxon>Bacillales</taxon>
        <taxon>Bacillaceae</taxon>
        <taxon>Anaerobacillus</taxon>
    </lineage>
</organism>
<dbReference type="Pfam" id="PF03264">
    <property type="entry name" value="Cytochrom_NNT"/>
    <property type="match status" value="1"/>
</dbReference>
<feature type="binding site" evidence="13">
    <location>
        <position position="67"/>
    </location>
    <ligand>
        <name>a menaquinol</name>
        <dbReference type="ChEBI" id="CHEBI:18151"/>
    </ligand>
</feature>
<evidence type="ECO:0000313" key="19">
    <source>
        <dbReference type="Proteomes" id="UP000180175"/>
    </source>
</evidence>
<evidence type="ECO:0000256" key="14">
    <source>
        <dbReference type="PIRSR" id="PIRSR000013-2"/>
    </source>
</evidence>
<feature type="binding site" description="axial binding residue" evidence="14">
    <location>
        <position position="147"/>
    </location>
    <ligand>
        <name>heme</name>
        <dbReference type="ChEBI" id="CHEBI:30413"/>
        <label>2</label>
    </ligand>
    <ligandPart>
        <name>Fe</name>
        <dbReference type="ChEBI" id="CHEBI:18248"/>
    </ligandPart>
</feature>
<evidence type="ECO:0000256" key="9">
    <source>
        <dbReference type="ARBA" id="ARBA00022989"/>
    </source>
</evidence>
<feature type="binding site" description="covalent" evidence="13">
    <location>
        <position position="66"/>
    </location>
    <ligand>
        <name>heme</name>
        <dbReference type="ChEBI" id="CHEBI:30413"/>
        <label>2</label>
    </ligand>
</feature>
<feature type="binding site" evidence="13">
    <location>
        <position position="79"/>
    </location>
    <ligand>
        <name>a menaquinol</name>
        <dbReference type="ChEBI" id="CHEBI:18151"/>
    </ligand>
</feature>
<dbReference type="PANTHER" id="PTHR30333">
    <property type="entry name" value="CYTOCHROME C-TYPE PROTEIN"/>
    <property type="match status" value="1"/>
</dbReference>
<comment type="subcellular location">
    <subcellularLocation>
        <location evidence="1">Cell membrane</location>
        <topology evidence="1">Single-pass membrane protein</topology>
    </subcellularLocation>
</comment>
<dbReference type="GO" id="GO:0020037">
    <property type="term" value="F:heme binding"/>
    <property type="evidence" value="ECO:0007669"/>
    <property type="project" value="InterPro"/>
</dbReference>
<keyword evidence="3 12" id="KW-0813">Transport</keyword>
<dbReference type="InterPro" id="IPR036280">
    <property type="entry name" value="Multihaem_cyt_sf"/>
</dbReference>
<feature type="binding site" description="axial binding residue" evidence="14">
    <location>
        <position position="70"/>
    </location>
    <ligand>
        <name>heme</name>
        <dbReference type="ChEBI" id="CHEBI:30413"/>
        <label>2</label>
    </ligand>
    <ligandPart>
        <name>Fe</name>
        <dbReference type="ChEBI" id="CHEBI:18248"/>
    </ligandPart>
</feature>
<feature type="transmembrane region" description="Helical" evidence="15">
    <location>
        <begin position="12"/>
        <end position="34"/>
    </location>
</feature>
<keyword evidence="10 12" id="KW-0408">Iron</keyword>
<comment type="PTM">
    <text evidence="12">Binds 4 heme groups per subunit.</text>
</comment>
<dbReference type="GO" id="GO:0019333">
    <property type="term" value="P:denitrification pathway"/>
    <property type="evidence" value="ECO:0007669"/>
    <property type="project" value="InterPro"/>
</dbReference>
<dbReference type="GO" id="GO:0005886">
    <property type="term" value="C:plasma membrane"/>
    <property type="evidence" value="ECO:0007669"/>
    <property type="project" value="UniProtKB-SubCell"/>
</dbReference>
<evidence type="ECO:0000313" key="18">
    <source>
        <dbReference type="EMBL" id="QOY36539.1"/>
    </source>
</evidence>
<keyword evidence="5 12" id="KW-0349">Heme</keyword>
<reference evidence="18" key="4">
    <citation type="submission" date="2020-10" db="EMBL/GenBank/DDBJ databases">
        <authorList>
            <person name="Bassil N.M."/>
            <person name="Lloyd J.R."/>
        </authorList>
    </citation>
    <scope>NUCLEOTIDE SEQUENCE</scope>
    <source>
        <strain evidence="18">NB2006</strain>
    </source>
</reference>
<dbReference type="EMBL" id="CP063356">
    <property type="protein sequence ID" value="QOY36539.1"/>
    <property type="molecule type" value="Genomic_DNA"/>
</dbReference>
<dbReference type="EMBL" id="LQXD01000124">
    <property type="protein sequence ID" value="OIJ13389.1"/>
    <property type="molecule type" value="Genomic_DNA"/>
</dbReference>
<evidence type="ECO:0000259" key="16">
    <source>
        <dbReference type="Pfam" id="PF03264"/>
    </source>
</evidence>
<evidence type="ECO:0000256" key="13">
    <source>
        <dbReference type="PIRSR" id="PIRSR000013-1"/>
    </source>
</evidence>
<dbReference type="GO" id="GO:0046872">
    <property type="term" value="F:metal ion binding"/>
    <property type="evidence" value="ECO:0007669"/>
    <property type="project" value="UniProtKB-KW"/>
</dbReference>
<dbReference type="RefSeq" id="WP_071317644.1">
    <property type="nucleotide sequence ID" value="NZ_CP063356.2"/>
</dbReference>
<dbReference type="InterPro" id="IPR005126">
    <property type="entry name" value="NapC/NirT_cyt_c_N"/>
</dbReference>
<evidence type="ECO:0000256" key="8">
    <source>
        <dbReference type="ARBA" id="ARBA00022982"/>
    </source>
</evidence>
<dbReference type="KEGG" id="aia:AWH56_002330"/>
<keyword evidence="7 12" id="KW-0479">Metal-binding</keyword>
<sequence length="167" mass="18373">MIKWFKESNNKVLIIILLSAFIGIALYAGTVTAIKATDTGEFCSSCHVMDTVYEAFNRSPHGKLDCNDCHAPTDNMANKLMFKARAGLGHIYMNTLGASRIPDVLHATESSVEVVNKNCISCHQYTLENVAHDSKGTCIGCHRQVPHGLGIFKSPDWHLKLNIDAAR</sequence>
<feature type="binding site" description="axial binding residue" evidence="14">
    <location>
        <position position="142"/>
    </location>
    <ligand>
        <name>heme</name>
        <dbReference type="ChEBI" id="CHEBI:30413"/>
        <label>4</label>
    </ligand>
    <ligandPart>
        <name>Fe</name>
        <dbReference type="ChEBI" id="CHEBI:18248"/>
    </ligandPart>
</feature>
<evidence type="ECO:0000313" key="17">
    <source>
        <dbReference type="EMBL" id="OIJ13389.1"/>
    </source>
</evidence>
<feature type="binding site" description="covalent" evidence="13">
    <location>
        <position position="141"/>
    </location>
    <ligand>
        <name>heme</name>
        <dbReference type="ChEBI" id="CHEBI:30413"/>
        <label>4</label>
    </ligand>
</feature>
<dbReference type="InterPro" id="IPR051174">
    <property type="entry name" value="Cytochrome_c-type_ET"/>
</dbReference>
<feature type="binding site" description="covalent" evidence="13">
    <location>
        <position position="46"/>
    </location>
    <ligand>
        <name>heme</name>
        <dbReference type="ChEBI" id="CHEBI:30413"/>
        <label>1</label>
    </ligand>
</feature>
<feature type="binding site" description="covalent" evidence="13">
    <location>
        <position position="69"/>
    </location>
    <ligand>
        <name>heme</name>
        <dbReference type="ChEBI" id="CHEBI:30413"/>
        <label>2</label>
    </ligand>
</feature>
<dbReference type="PIRSF" id="PIRSF000013">
    <property type="entry name" value="4_hem_cytochrm_NapC"/>
    <property type="match status" value="1"/>
</dbReference>
<feature type="domain" description="NapC/NirT cytochrome c N-terminal" evidence="16">
    <location>
        <begin position="8"/>
        <end position="148"/>
    </location>
</feature>
<evidence type="ECO:0000256" key="15">
    <source>
        <dbReference type="SAM" id="Phobius"/>
    </source>
</evidence>
<feature type="binding site" description="covalent" evidence="13">
    <location>
        <position position="122"/>
    </location>
    <ligand>
        <name>heme</name>
        <dbReference type="ChEBI" id="CHEBI:30413"/>
        <label>3</label>
    </ligand>
</feature>
<evidence type="ECO:0000256" key="3">
    <source>
        <dbReference type="ARBA" id="ARBA00022448"/>
    </source>
</evidence>
<comment type="cofactor">
    <cofactor evidence="13">
        <name>heme</name>
        <dbReference type="ChEBI" id="CHEBI:30413"/>
    </cofactor>
    <text evidence="13">Binds 4 heme groups per subunit.</text>
</comment>
<keyword evidence="19" id="KW-1185">Reference proteome</keyword>
<dbReference type="Proteomes" id="UP000180175">
    <property type="component" value="Chromosome"/>
</dbReference>
<dbReference type="AlphaFoldDB" id="A0A1S2LLJ7"/>
<evidence type="ECO:0000256" key="10">
    <source>
        <dbReference type="ARBA" id="ARBA00023004"/>
    </source>
</evidence>